<proteinExistence type="predicted"/>
<name>A0A974S957_9CAUL</name>
<accession>A0A974S957</accession>
<keyword evidence="1" id="KW-0732">Signal</keyword>
<reference evidence="2" key="1">
    <citation type="submission" date="2021-01" db="EMBL/GenBank/DDBJ databases">
        <title>Genome sequence of Phenylobacterium sp. 20VBR1 isolated from a valley glaceir, Ny-Alesund, Svalbard.</title>
        <authorList>
            <person name="Thomas F.A."/>
            <person name="Krishnan K.P."/>
            <person name="Sinha R.K."/>
        </authorList>
    </citation>
    <scope>NUCLEOTIDE SEQUENCE</scope>
    <source>
        <strain evidence="2">20VBR1</strain>
    </source>
</reference>
<gene>
    <name evidence="2" type="ORF">JKL49_13635</name>
</gene>
<protein>
    <submittedName>
        <fullName evidence="2">Uncharacterized protein</fullName>
    </submittedName>
</protein>
<sequence length="106" mass="11328">MVYALVKLGVPAAIAAQAQAAERFMAESQDHRVAIRRQIDDLAAGDRSIVVWGGTGKAPPSCISSGWTLNDSPCRGFRSLEGRNLRPRYGSANTVSRCLEGSPPKS</sequence>
<feature type="chain" id="PRO_5037468937" evidence="1">
    <location>
        <begin position="21"/>
        <end position="106"/>
    </location>
</feature>
<dbReference type="AlphaFoldDB" id="A0A974S957"/>
<evidence type="ECO:0000313" key="2">
    <source>
        <dbReference type="EMBL" id="QQZ51830.1"/>
    </source>
</evidence>
<dbReference type="EMBL" id="CP068570">
    <property type="protein sequence ID" value="QQZ51830.1"/>
    <property type="molecule type" value="Genomic_DNA"/>
</dbReference>
<evidence type="ECO:0000256" key="1">
    <source>
        <dbReference type="SAM" id="SignalP"/>
    </source>
</evidence>
<feature type="signal peptide" evidence="1">
    <location>
        <begin position="1"/>
        <end position="20"/>
    </location>
</feature>
<organism evidence="2">
    <name type="scientific">Phenylobacterium glaciei</name>
    <dbReference type="NCBI Taxonomy" id="2803784"/>
    <lineage>
        <taxon>Bacteria</taxon>
        <taxon>Pseudomonadati</taxon>
        <taxon>Pseudomonadota</taxon>
        <taxon>Alphaproteobacteria</taxon>
        <taxon>Caulobacterales</taxon>
        <taxon>Caulobacteraceae</taxon>
        <taxon>Phenylobacterium</taxon>
    </lineage>
</organism>